<name>A0ABY8XNH5_9PSEU</name>
<proteinExistence type="predicted"/>
<evidence type="ECO:0000313" key="1">
    <source>
        <dbReference type="EMBL" id="WIV57184.1"/>
    </source>
</evidence>
<dbReference type="InterPro" id="IPR059206">
    <property type="entry name" value="Sll1717-like"/>
</dbReference>
<dbReference type="EMBL" id="CP127173">
    <property type="protein sequence ID" value="WIV57184.1"/>
    <property type="molecule type" value="Genomic_DNA"/>
</dbReference>
<accession>A0ABY8XNH5</accession>
<protein>
    <submittedName>
        <fullName evidence="1">Uncharacterized protein</fullName>
    </submittedName>
</protein>
<gene>
    <name evidence="1" type="ORF">QP939_00310</name>
</gene>
<reference evidence="1 2" key="1">
    <citation type="submission" date="2023-06" db="EMBL/GenBank/DDBJ databases">
        <authorList>
            <person name="Oyuntsetseg B."/>
            <person name="Kim S.B."/>
        </authorList>
    </citation>
    <scope>NUCLEOTIDE SEQUENCE [LARGE SCALE GENOMIC DNA]</scope>
    <source>
        <strain evidence="1 2">2-2</strain>
    </source>
</reference>
<evidence type="ECO:0000313" key="2">
    <source>
        <dbReference type="Proteomes" id="UP001227101"/>
    </source>
</evidence>
<keyword evidence="2" id="KW-1185">Reference proteome</keyword>
<dbReference type="NCBIfam" id="NF047389">
    <property type="entry name" value="ATPase_Sll1717"/>
    <property type="match status" value="1"/>
</dbReference>
<dbReference type="Proteomes" id="UP001227101">
    <property type="component" value="Chromosome"/>
</dbReference>
<organism evidence="1 2">
    <name type="scientific">Amycolatopsis nalaikhensis</name>
    <dbReference type="NCBI Taxonomy" id="715472"/>
    <lineage>
        <taxon>Bacteria</taxon>
        <taxon>Bacillati</taxon>
        <taxon>Actinomycetota</taxon>
        <taxon>Actinomycetes</taxon>
        <taxon>Pseudonocardiales</taxon>
        <taxon>Pseudonocardiaceae</taxon>
        <taxon>Amycolatopsis</taxon>
    </lineage>
</organism>
<sequence>MQAARHLVGHAKAVHHRRFSKPIRALRRFLAENGELAETSFYDRVRHGGRGLQTTLSLEAFGVKAGLDRKGGGSEGARAAKQLDVLEAWVARGFQALGCTGHDPLLVLVDQLEQVWSSDRESDNTVIGLLLAAKRAVQTYGGAVRCVLFVRSDIYDALQFDDADKFHSDELRLEWTPEKLGEVALLRARASLGEPVSSGELWGGIFPARVHGQPADEYLFSRTLPRPRDAIQFLNLCRDAAHSRGAKRIAETDVVGATLQFSQWKLLDLAKEYLVTVPFLDRLFVLFQNTGYVVIRGAVATRLAPFTRALHSQFPSYKNALTADGVVEVLYRVGFLGVLRETGVSYAGSGQLPLQPQENEFHIHPCFRPALNAENPTGLTPFDAAPQLRRYSYSSDNTGVVAQIAGGEVRFGQSRDFELLDLLITTCQRLLRTLARAQLPGGAHNQLSEQLSALVARTVELRADPWPGDLIEYVSRAATYLDELAHRLAESGLGTARDEGIVRALVSSSELLHNEIGGHFTGYDDY</sequence>